<dbReference type="PANTHER" id="PTHR33387:SF3">
    <property type="entry name" value="DUF985 DOMAIN-CONTAINING PROTEIN"/>
    <property type="match status" value="1"/>
</dbReference>
<dbReference type="InterPro" id="IPR011051">
    <property type="entry name" value="RmlC_Cupin_sf"/>
</dbReference>
<dbReference type="Proteomes" id="UP001562357">
    <property type="component" value="Unassembled WGS sequence"/>
</dbReference>
<accession>A0ABQ0CQD2</accession>
<dbReference type="SUPFAM" id="SSF51182">
    <property type="entry name" value="RmlC-like cupins"/>
    <property type="match status" value="1"/>
</dbReference>
<evidence type="ECO:0000313" key="3">
    <source>
        <dbReference type="EMBL" id="GAB0135656.1"/>
    </source>
</evidence>
<evidence type="ECO:0000313" key="4">
    <source>
        <dbReference type="Proteomes" id="UP001562357"/>
    </source>
</evidence>
<reference evidence="4" key="1">
    <citation type="submission" date="2024-06" db="EMBL/GenBank/DDBJ databases">
        <title>Draft Genome Sequences of Epichloe bromicola Strains Isolated from Elymus ciliaris.</title>
        <authorList>
            <consortium name="Epichloe bromicola genome sequencing consortium"/>
            <person name="Miura A."/>
            <person name="Imano S."/>
            <person name="Ashida A."/>
            <person name="Sato I."/>
            <person name="Chiba S."/>
            <person name="Tanaka A."/>
            <person name="Camagna M."/>
            <person name="Takemoto D."/>
        </authorList>
    </citation>
    <scope>NUCLEOTIDE SEQUENCE [LARGE SCALE GENOMIC DNA]</scope>
    <source>
        <strain evidence="4">DP</strain>
    </source>
</reference>
<dbReference type="Gene3D" id="2.60.120.10">
    <property type="entry name" value="Jelly Rolls"/>
    <property type="match status" value="1"/>
</dbReference>
<feature type="signal peptide" evidence="1">
    <location>
        <begin position="1"/>
        <end position="21"/>
    </location>
</feature>
<proteinExistence type="predicted"/>
<comment type="caution">
    <text evidence="3">The sequence shown here is derived from an EMBL/GenBank/DDBJ whole genome shotgun (WGS) entry which is preliminary data.</text>
</comment>
<protein>
    <recommendedName>
        <fullName evidence="2">DUF985 domain-containing protein</fullName>
    </recommendedName>
</protein>
<name>A0ABQ0CQD2_9HYPO</name>
<keyword evidence="1" id="KW-0732">Signal</keyword>
<feature type="chain" id="PRO_5045316749" description="DUF985 domain-containing protein" evidence="1">
    <location>
        <begin position="22"/>
        <end position="160"/>
    </location>
</feature>
<feature type="domain" description="DUF985" evidence="2">
    <location>
        <begin position="37"/>
        <end position="156"/>
    </location>
</feature>
<dbReference type="PANTHER" id="PTHR33387">
    <property type="entry name" value="RMLC-LIKE JELLY ROLL FOLD PROTEIN"/>
    <property type="match status" value="1"/>
</dbReference>
<organism evidence="3 4">
    <name type="scientific">Epichloe bromicola</name>
    <dbReference type="NCBI Taxonomy" id="79588"/>
    <lineage>
        <taxon>Eukaryota</taxon>
        <taxon>Fungi</taxon>
        <taxon>Dikarya</taxon>
        <taxon>Ascomycota</taxon>
        <taxon>Pezizomycotina</taxon>
        <taxon>Sordariomycetes</taxon>
        <taxon>Hypocreomycetidae</taxon>
        <taxon>Hypocreales</taxon>
        <taxon>Clavicipitaceae</taxon>
        <taxon>Epichloe</taxon>
    </lineage>
</organism>
<evidence type="ECO:0000256" key="1">
    <source>
        <dbReference type="SAM" id="SignalP"/>
    </source>
</evidence>
<dbReference type="Pfam" id="PF06172">
    <property type="entry name" value="Cupin_5"/>
    <property type="match status" value="1"/>
</dbReference>
<sequence length="160" mass="17206">MLLPTLCRIAALAVPLGVAVAATDPDARPIDGRSAREVIDRLRLAPNVEGGYYAQTFEDPSRVVGGGNRSVSTLIYYLLEGPEGHSRWHRVDAAEVWHYYAGAPLTLSLSRDDGAPVAEHVLGPDIFHGQAPQVVVPGNVWQRARSAGSWTLVGTTGELR</sequence>
<dbReference type="InterPro" id="IPR039935">
    <property type="entry name" value="YML079W-like"/>
</dbReference>
<gene>
    <name evidence="3" type="primary">g3987</name>
    <name evidence="3" type="ORF">EsDP_00003987</name>
</gene>
<dbReference type="EMBL" id="BAAFGZ010000141">
    <property type="protein sequence ID" value="GAB0135656.1"/>
    <property type="molecule type" value="Genomic_DNA"/>
</dbReference>
<keyword evidence="4" id="KW-1185">Reference proteome</keyword>
<evidence type="ECO:0000259" key="2">
    <source>
        <dbReference type="Pfam" id="PF06172"/>
    </source>
</evidence>
<dbReference type="InterPro" id="IPR009327">
    <property type="entry name" value="Cupin_DUF985"/>
</dbReference>
<dbReference type="InterPro" id="IPR014710">
    <property type="entry name" value="RmlC-like_jellyroll"/>
</dbReference>
<dbReference type="CDD" id="cd06121">
    <property type="entry name" value="cupin_YML079wp"/>
    <property type="match status" value="1"/>
</dbReference>